<dbReference type="GO" id="GO:0000922">
    <property type="term" value="C:spindle pole"/>
    <property type="evidence" value="ECO:0007669"/>
    <property type="project" value="TreeGrafter"/>
</dbReference>
<dbReference type="InterPro" id="IPR027417">
    <property type="entry name" value="P-loop_NTPase"/>
</dbReference>
<evidence type="ECO:0000313" key="5">
    <source>
        <dbReference type="EMBL" id="KAF7260602.1"/>
    </source>
</evidence>
<keyword evidence="3" id="KW-0677">Repeat</keyword>
<dbReference type="GO" id="GO:0005737">
    <property type="term" value="C:cytoplasm"/>
    <property type="evidence" value="ECO:0007669"/>
    <property type="project" value="UniProtKB-SubCell"/>
</dbReference>
<accession>A0A8S9Z133</accession>
<keyword evidence="6" id="KW-1185">Reference proteome</keyword>
<dbReference type="AlphaFoldDB" id="A0A8S9Z133"/>
<comment type="caution">
    <text evidence="5">The sequence shown here is derived from an EMBL/GenBank/DDBJ whole genome shotgun (WGS) entry which is preliminary data.</text>
</comment>
<sequence length="648" mass="74957">MRHQALVSDEAAIVIQSHWRAYLVRRRLVHEQQAAECIQRWWRGYACRRRIVRMREAIDCLQRCCRGFLARKRFTMARRDFMIREQAVITIQSHWRGYRTRAHVMAERRAAVQIQRFWRGHVCRQRWIRTRETIVLCQARVRGLLARLHLSSIRAHRIEAAITIQSTVRRWLTARHLSVQLKATTKIQRWFRAKRDRLQFVRTRKAALIIQRRWRLLLTKRRLAARLIQQWWRACGLQRYLANRRRAAMIIQSHWRGSYLRGQVAKLSSKAHRNEKIVTVKERSAVPLDLSIDHTTAVRLIQVCNRLKTATNLALAMPKRCLASRAQAAVACLIHSHSVAQVLQSIKDLELFTRLSSEICYWAVGSHPNRDSRTRNESERSPQLHLLLLNLIRACNRSVPHEDILLHVTGTLLNIARHHSIARQVRLWWTTPSAQVSHSTWISPALLQRTRARLDRSASLCSLPSSNSFVRSMSTADVVRRDQSVDRVGNDISSSPQVEDDSSNSSLAEMLVTILLRTWRSRQGTLGIRLFARTCCLLAILCEAVPASQLPVTSLLPVCSRLSDCISRRSAASQLVTSQWTRGTLVEHSNQLLQQPADRLMLTMSGLRKQLSYELDWHLLPKKIRPDPLISIDYLLLVIVTHSNAQSN</sequence>
<dbReference type="InterPro" id="IPR051185">
    <property type="entry name" value="ASPM"/>
</dbReference>
<evidence type="ECO:0000313" key="6">
    <source>
        <dbReference type="Proteomes" id="UP000822476"/>
    </source>
</evidence>
<dbReference type="SMART" id="SM00015">
    <property type="entry name" value="IQ"/>
    <property type="match status" value="10"/>
</dbReference>
<dbReference type="GO" id="GO:0051295">
    <property type="term" value="P:establishment of meiotic spindle localization"/>
    <property type="evidence" value="ECO:0007669"/>
    <property type="project" value="TreeGrafter"/>
</dbReference>
<evidence type="ECO:0000256" key="3">
    <source>
        <dbReference type="ARBA" id="ARBA00022737"/>
    </source>
</evidence>
<dbReference type="SUPFAM" id="SSF52540">
    <property type="entry name" value="P-loop containing nucleoside triphosphate hydrolases"/>
    <property type="match status" value="2"/>
</dbReference>
<evidence type="ECO:0000256" key="1">
    <source>
        <dbReference type="ARBA" id="ARBA00004496"/>
    </source>
</evidence>
<dbReference type="GO" id="GO:0005516">
    <property type="term" value="F:calmodulin binding"/>
    <property type="evidence" value="ECO:0007669"/>
    <property type="project" value="UniProtKB-KW"/>
</dbReference>
<dbReference type="PANTHER" id="PTHR22706">
    <property type="entry name" value="ASSEMBLY FACTOR FOR SPINDLE MICROTUBULES"/>
    <property type="match status" value="1"/>
</dbReference>
<dbReference type="EMBL" id="JTDE01000677">
    <property type="protein sequence ID" value="KAF7260602.1"/>
    <property type="molecule type" value="Genomic_DNA"/>
</dbReference>
<reference evidence="5" key="1">
    <citation type="submission" date="2019-07" db="EMBL/GenBank/DDBJ databases">
        <title>Annotation for the trematode Paragonimus miyazaki's.</title>
        <authorList>
            <person name="Choi Y.-J."/>
        </authorList>
    </citation>
    <scope>NUCLEOTIDE SEQUENCE</scope>
    <source>
        <strain evidence="5">Japan</strain>
    </source>
</reference>
<gene>
    <name evidence="5" type="ORF">EG68_01970</name>
</gene>
<proteinExistence type="predicted"/>
<comment type="subcellular location">
    <subcellularLocation>
        <location evidence="1">Cytoplasm</location>
    </subcellularLocation>
</comment>
<dbReference type="Pfam" id="PF00612">
    <property type="entry name" value="IQ"/>
    <property type="match status" value="9"/>
</dbReference>
<evidence type="ECO:0008006" key="7">
    <source>
        <dbReference type="Google" id="ProtNLM"/>
    </source>
</evidence>
<dbReference type="OrthoDB" id="2148418at2759"/>
<keyword evidence="2" id="KW-0963">Cytoplasm</keyword>
<dbReference type="Gene3D" id="1.20.5.190">
    <property type="match status" value="5"/>
</dbReference>
<evidence type="ECO:0000256" key="4">
    <source>
        <dbReference type="ARBA" id="ARBA00022860"/>
    </source>
</evidence>
<protein>
    <recommendedName>
        <fullName evidence="7">Abnormal spindle-like microcephaly-associated protein</fullName>
    </recommendedName>
</protein>
<keyword evidence="4" id="KW-0112">Calmodulin-binding</keyword>
<dbReference type="PROSITE" id="PS50096">
    <property type="entry name" value="IQ"/>
    <property type="match status" value="6"/>
</dbReference>
<dbReference type="GO" id="GO:0000278">
    <property type="term" value="P:mitotic cell cycle"/>
    <property type="evidence" value="ECO:0007669"/>
    <property type="project" value="TreeGrafter"/>
</dbReference>
<dbReference type="CDD" id="cd23767">
    <property type="entry name" value="IQCD"/>
    <property type="match status" value="3"/>
</dbReference>
<dbReference type="InterPro" id="IPR000048">
    <property type="entry name" value="IQ_motif_EF-hand-BS"/>
</dbReference>
<name>A0A8S9Z133_9TREM</name>
<organism evidence="5 6">
    <name type="scientific">Paragonimus skrjabini miyazakii</name>
    <dbReference type="NCBI Taxonomy" id="59628"/>
    <lineage>
        <taxon>Eukaryota</taxon>
        <taxon>Metazoa</taxon>
        <taxon>Spiralia</taxon>
        <taxon>Lophotrochozoa</taxon>
        <taxon>Platyhelminthes</taxon>
        <taxon>Trematoda</taxon>
        <taxon>Digenea</taxon>
        <taxon>Plagiorchiida</taxon>
        <taxon>Troglotremata</taxon>
        <taxon>Troglotrematidae</taxon>
        <taxon>Paragonimus</taxon>
    </lineage>
</organism>
<evidence type="ECO:0000256" key="2">
    <source>
        <dbReference type="ARBA" id="ARBA00022490"/>
    </source>
</evidence>
<dbReference type="PANTHER" id="PTHR22706:SF1">
    <property type="entry name" value="ASSEMBLY FACTOR FOR SPINDLE MICROTUBULES"/>
    <property type="match status" value="1"/>
</dbReference>
<dbReference type="GO" id="GO:0007051">
    <property type="term" value="P:spindle organization"/>
    <property type="evidence" value="ECO:0007669"/>
    <property type="project" value="TreeGrafter"/>
</dbReference>
<dbReference type="Proteomes" id="UP000822476">
    <property type="component" value="Unassembled WGS sequence"/>
</dbReference>